<comment type="caution">
    <text evidence="2">The sequence shown here is derived from an EMBL/GenBank/DDBJ whole genome shotgun (WGS) entry which is preliminary data.</text>
</comment>
<dbReference type="AlphaFoldDB" id="A0AAV3T797"/>
<feature type="transmembrane region" description="Helical" evidence="1">
    <location>
        <begin position="79"/>
        <end position="100"/>
    </location>
</feature>
<organism evidence="2 3">
    <name type="scientific">Natronoarchaeum mannanilyticum</name>
    <dbReference type="NCBI Taxonomy" id="926360"/>
    <lineage>
        <taxon>Archaea</taxon>
        <taxon>Methanobacteriati</taxon>
        <taxon>Methanobacteriota</taxon>
        <taxon>Stenosarchaea group</taxon>
        <taxon>Halobacteria</taxon>
        <taxon>Halobacteriales</taxon>
        <taxon>Natronoarchaeaceae</taxon>
    </lineage>
</organism>
<gene>
    <name evidence="2" type="ORF">GCM10009020_07830</name>
</gene>
<name>A0AAV3T797_9EURY</name>
<sequence>MDWKKLAAIGAALIVGAIVVGTVEGTVIDRLGAPDAYGAATTAAYVAAVLATLTAFTGYDAVGSAQYRDASVRRRAIDVGVAAVAAGLVAVPAAFLALAIGVGTIDGGVGPLAFSFGPEGVALVVGVLAGVVGLDRRIRDANERTRPDRA</sequence>
<feature type="transmembrane region" description="Helical" evidence="1">
    <location>
        <begin position="37"/>
        <end position="59"/>
    </location>
</feature>
<protein>
    <submittedName>
        <fullName evidence="2">Uncharacterized protein</fullName>
    </submittedName>
</protein>
<feature type="transmembrane region" description="Helical" evidence="1">
    <location>
        <begin position="112"/>
        <end position="134"/>
    </location>
</feature>
<evidence type="ECO:0000313" key="3">
    <source>
        <dbReference type="Proteomes" id="UP001500420"/>
    </source>
</evidence>
<keyword evidence="3" id="KW-1185">Reference proteome</keyword>
<evidence type="ECO:0000256" key="1">
    <source>
        <dbReference type="SAM" id="Phobius"/>
    </source>
</evidence>
<proteinExistence type="predicted"/>
<keyword evidence="1" id="KW-1133">Transmembrane helix</keyword>
<accession>A0AAV3T797</accession>
<keyword evidence="1" id="KW-0472">Membrane</keyword>
<dbReference type="Proteomes" id="UP001500420">
    <property type="component" value="Unassembled WGS sequence"/>
</dbReference>
<evidence type="ECO:0000313" key="2">
    <source>
        <dbReference type="EMBL" id="GAA0665237.1"/>
    </source>
</evidence>
<keyword evidence="1" id="KW-0812">Transmembrane</keyword>
<dbReference type="EMBL" id="BAAADV010000001">
    <property type="protein sequence ID" value="GAA0665237.1"/>
    <property type="molecule type" value="Genomic_DNA"/>
</dbReference>
<reference evidence="2 3" key="1">
    <citation type="journal article" date="2019" name="Int. J. Syst. Evol. Microbiol.">
        <title>The Global Catalogue of Microorganisms (GCM) 10K type strain sequencing project: providing services to taxonomists for standard genome sequencing and annotation.</title>
        <authorList>
            <consortium name="The Broad Institute Genomics Platform"/>
            <consortium name="The Broad Institute Genome Sequencing Center for Infectious Disease"/>
            <person name="Wu L."/>
            <person name="Ma J."/>
        </authorList>
    </citation>
    <scope>NUCLEOTIDE SEQUENCE [LARGE SCALE GENOMIC DNA]</scope>
    <source>
        <strain evidence="2 3">JCM 16328</strain>
    </source>
</reference>
<dbReference type="RefSeq" id="WP_343772567.1">
    <property type="nucleotide sequence ID" value="NZ_BAAADV010000001.1"/>
</dbReference>